<gene>
    <name evidence="1" type="ORF">FHW12_000906</name>
</gene>
<reference evidence="1 2" key="1">
    <citation type="submission" date="2020-07" db="EMBL/GenBank/DDBJ databases">
        <title>Genomic Encyclopedia of Type Strains, Phase IV (KMG-V): Genome sequencing to study the core and pangenomes of soil and plant-associated prokaryotes.</title>
        <authorList>
            <person name="Whitman W."/>
        </authorList>
    </citation>
    <scope>NUCLEOTIDE SEQUENCE [LARGE SCALE GENOMIC DNA]</scope>
    <source>
        <strain evidence="1 2">RH2WT43</strain>
    </source>
</reference>
<name>A0A839ESI2_9GAMM</name>
<protein>
    <submittedName>
        <fullName evidence="1">Uncharacterized protein</fullName>
    </submittedName>
</protein>
<accession>A0A839ESI2</accession>
<dbReference type="Proteomes" id="UP000550401">
    <property type="component" value="Unassembled WGS sequence"/>
</dbReference>
<sequence>MAIDYVLRMPCEVRKQFPEAKLVAMVRQWGIADFAIGKLRQAYPDQDIKTLAEQYTIEIAVNGPDGTARQMPVTVAQIMQMVSPLGAVRQHCGPCRANVSDRHFGCIAKINYPILRETESWLLARLPDDEKHPNLALLLKFLADLKIDGAPVDALRARENMFEAKTPAFRTWGEIFDRRKITSSQILHMLAFGGMLGPEQAQLYTRMLGLETILRERHPPSDQVEQFKTFFCAIVMAGRLGAPIDVDA</sequence>
<dbReference type="AlphaFoldDB" id="A0A839ESI2"/>
<dbReference type="EMBL" id="JACGXL010000001">
    <property type="protein sequence ID" value="MBA8886715.1"/>
    <property type="molecule type" value="Genomic_DNA"/>
</dbReference>
<proteinExistence type="predicted"/>
<evidence type="ECO:0000313" key="1">
    <source>
        <dbReference type="EMBL" id="MBA8886715.1"/>
    </source>
</evidence>
<organism evidence="1 2">
    <name type="scientific">Dokdonella fugitiva</name>
    <dbReference type="NCBI Taxonomy" id="328517"/>
    <lineage>
        <taxon>Bacteria</taxon>
        <taxon>Pseudomonadati</taxon>
        <taxon>Pseudomonadota</taxon>
        <taxon>Gammaproteobacteria</taxon>
        <taxon>Lysobacterales</taxon>
        <taxon>Rhodanobacteraceae</taxon>
        <taxon>Dokdonella</taxon>
    </lineage>
</organism>
<keyword evidence="2" id="KW-1185">Reference proteome</keyword>
<evidence type="ECO:0000313" key="2">
    <source>
        <dbReference type="Proteomes" id="UP000550401"/>
    </source>
</evidence>
<dbReference type="RefSeq" id="WP_182529769.1">
    <property type="nucleotide sequence ID" value="NZ_JACGXL010000001.1"/>
</dbReference>
<comment type="caution">
    <text evidence="1">The sequence shown here is derived from an EMBL/GenBank/DDBJ whole genome shotgun (WGS) entry which is preliminary data.</text>
</comment>